<feature type="region of interest" description="Disordered" evidence="1">
    <location>
        <begin position="33"/>
        <end position="57"/>
    </location>
</feature>
<name>A0A7J8AZI5_PIPKU</name>
<dbReference type="AlphaFoldDB" id="A0A7J8AZI5"/>
<comment type="caution">
    <text evidence="2">The sequence shown here is derived from an EMBL/GenBank/DDBJ whole genome shotgun (WGS) entry which is preliminary data.</text>
</comment>
<keyword evidence="2" id="KW-0808">Transferase</keyword>
<evidence type="ECO:0000313" key="3">
    <source>
        <dbReference type="Proteomes" id="UP000558488"/>
    </source>
</evidence>
<gene>
    <name evidence="2" type="ORF">mPipKuh1_003166</name>
</gene>
<reference evidence="2 3" key="1">
    <citation type="journal article" date="2020" name="Nature">
        <title>Six reference-quality genomes reveal evolution of bat adaptations.</title>
        <authorList>
            <person name="Jebb D."/>
            <person name="Huang Z."/>
            <person name="Pippel M."/>
            <person name="Hughes G.M."/>
            <person name="Lavrichenko K."/>
            <person name="Devanna P."/>
            <person name="Winkler S."/>
            <person name="Jermiin L.S."/>
            <person name="Skirmuntt E.C."/>
            <person name="Katzourakis A."/>
            <person name="Burkitt-Gray L."/>
            <person name="Ray D.A."/>
            <person name="Sullivan K.A.M."/>
            <person name="Roscito J.G."/>
            <person name="Kirilenko B.M."/>
            <person name="Davalos L.M."/>
            <person name="Corthals A.P."/>
            <person name="Power M.L."/>
            <person name="Jones G."/>
            <person name="Ransome R.D."/>
            <person name="Dechmann D.K.N."/>
            <person name="Locatelli A.G."/>
            <person name="Puechmaille S.J."/>
            <person name="Fedrigo O."/>
            <person name="Jarvis E.D."/>
            <person name="Hiller M."/>
            <person name="Vernes S.C."/>
            <person name="Myers E.W."/>
            <person name="Teeling E.C."/>
        </authorList>
    </citation>
    <scope>NUCLEOTIDE SEQUENCE [LARGE SCALE GENOMIC DNA]</scope>
    <source>
        <strain evidence="2">MPipKuh1</strain>
        <tissue evidence="2">Flight muscle</tissue>
    </source>
</reference>
<sequence length="161" mass="17308">MLGSRGAVLVRGLRAVARAWPWGARGRSLALARAAGAPRRGDPGDRPSSSAGPAPLRRPLSLSAAAVVDSAPRPLRPYLRLMRLDKPIGYQNSKPPNSCWRHFNFPVLRFSRGTADPGPGGSSVSELLQYSSWSSIPTSCHHLSTNEKNYVLASISLGVHF</sequence>
<accession>A0A7J8AZI5</accession>
<dbReference type="Proteomes" id="UP000558488">
    <property type="component" value="Unassembled WGS sequence"/>
</dbReference>
<protein>
    <submittedName>
        <fullName evidence="2">Coenzyme Q2, polyprenyltransferase</fullName>
    </submittedName>
</protein>
<proteinExistence type="predicted"/>
<evidence type="ECO:0000256" key="1">
    <source>
        <dbReference type="SAM" id="MobiDB-lite"/>
    </source>
</evidence>
<dbReference type="GO" id="GO:0016740">
    <property type="term" value="F:transferase activity"/>
    <property type="evidence" value="ECO:0007669"/>
    <property type="project" value="UniProtKB-KW"/>
</dbReference>
<keyword evidence="3" id="KW-1185">Reference proteome</keyword>
<organism evidence="2 3">
    <name type="scientific">Pipistrellus kuhlii</name>
    <name type="common">Kuhl's pipistrelle</name>
    <dbReference type="NCBI Taxonomy" id="59472"/>
    <lineage>
        <taxon>Eukaryota</taxon>
        <taxon>Metazoa</taxon>
        <taxon>Chordata</taxon>
        <taxon>Craniata</taxon>
        <taxon>Vertebrata</taxon>
        <taxon>Euteleostomi</taxon>
        <taxon>Mammalia</taxon>
        <taxon>Eutheria</taxon>
        <taxon>Laurasiatheria</taxon>
        <taxon>Chiroptera</taxon>
        <taxon>Yangochiroptera</taxon>
        <taxon>Vespertilionidae</taxon>
        <taxon>Pipistrellus</taxon>
    </lineage>
</organism>
<dbReference type="EMBL" id="JACAGB010000001">
    <property type="protein sequence ID" value="KAF6391626.1"/>
    <property type="molecule type" value="Genomic_DNA"/>
</dbReference>
<evidence type="ECO:0000313" key="2">
    <source>
        <dbReference type="EMBL" id="KAF6391626.1"/>
    </source>
</evidence>